<dbReference type="EMBL" id="AP025564">
    <property type="protein sequence ID" value="BDE95195.1"/>
    <property type="molecule type" value="Genomic_DNA"/>
</dbReference>
<dbReference type="SUPFAM" id="SSF54862">
    <property type="entry name" value="4Fe-4S ferredoxins"/>
    <property type="match status" value="2"/>
</dbReference>
<evidence type="ECO:0000256" key="1">
    <source>
        <dbReference type="ARBA" id="ARBA00001966"/>
    </source>
</evidence>
<evidence type="ECO:0000259" key="7">
    <source>
        <dbReference type="PROSITE" id="PS51379"/>
    </source>
</evidence>
<dbReference type="InterPro" id="IPR017900">
    <property type="entry name" value="4Fe4S_Fe_S_CS"/>
</dbReference>
<dbReference type="Proteomes" id="UP001320544">
    <property type="component" value="Chromosome"/>
</dbReference>
<dbReference type="PROSITE" id="PS00198">
    <property type="entry name" value="4FE4S_FER_1"/>
    <property type="match status" value="1"/>
</dbReference>
<evidence type="ECO:0000256" key="2">
    <source>
        <dbReference type="ARBA" id="ARBA00022485"/>
    </source>
</evidence>
<proteinExistence type="predicted"/>
<comment type="cofactor">
    <cofactor evidence="1">
        <name>[4Fe-4S] cluster</name>
        <dbReference type="ChEBI" id="CHEBI:49883"/>
    </cofactor>
</comment>
<dbReference type="PANTHER" id="PTHR24960">
    <property type="entry name" value="PHOTOSYSTEM I IRON-SULFUR CENTER-RELATED"/>
    <property type="match status" value="1"/>
</dbReference>
<feature type="domain" description="4Fe-4S ferredoxin-type" evidence="7">
    <location>
        <begin position="133"/>
        <end position="167"/>
    </location>
</feature>
<protein>
    <submittedName>
        <fullName evidence="8">Ferredoxin</fullName>
    </submittedName>
</protein>
<evidence type="ECO:0000313" key="8">
    <source>
        <dbReference type="EMBL" id="BDE95195.1"/>
    </source>
</evidence>
<reference evidence="8 9" key="1">
    <citation type="submission" date="2022-01" db="EMBL/GenBank/DDBJ databases">
        <title>Novel bile acid biosynthetic pathways are enriched in the microbiome of centenarians.</title>
        <authorList>
            <person name="Sato Y."/>
            <person name="Atarashi K."/>
            <person name="Plichta R.D."/>
            <person name="Arai Y."/>
            <person name="Sasajima S."/>
            <person name="Kearney M.S."/>
            <person name="Suda W."/>
            <person name="Takeshita K."/>
            <person name="Sasaki T."/>
            <person name="Okamoto S."/>
            <person name="Skelly N.A."/>
            <person name="Okamura Y."/>
            <person name="Vlamakis H."/>
            <person name="Li Y."/>
            <person name="Tanoue T."/>
            <person name="Takei H."/>
            <person name="Nittono H."/>
            <person name="Narushima S."/>
            <person name="Irie J."/>
            <person name="Itoh H."/>
            <person name="Moriya K."/>
            <person name="Sugiura Y."/>
            <person name="Suematsu M."/>
            <person name="Moritoki N."/>
            <person name="Shibata S."/>
            <person name="Littman R.D."/>
            <person name="Fischbach A.M."/>
            <person name="Uwamino Y."/>
            <person name="Inoue T."/>
            <person name="Honda A."/>
            <person name="Hattori M."/>
            <person name="Murai T."/>
            <person name="Xavier J.R."/>
            <person name="Hirose N."/>
            <person name="Honda K."/>
        </authorList>
    </citation>
    <scope>NUCLEOTIDE SEQUENCE [LARGE SCALE GENOMIC DNA]</scope>
    <source>
        <strain evidence="8 9">CE91-St30</strain>
    </source>
</reference>
<keyword evidence="3" id="KW-0479">Metal-binding</keyword>
<dbReference type="RefSeq" id="WP_244411644.1">
    <property type="nucleotide sequence ID" value="NZ_AP025564.1"/>
</dbReference>
<evidence type="ECO:0000313" key="9">
    <source>
        <dbReference type="Proteomes" id="UP001320544"/>
    </source>
</evidence>
<dbReference type="InterPro" id="IPR050157">
    <property type="entry name" value="PSI_iron-sulfur_center"/>
</dbReference>
<feature type="domain" description="4Fe-4S ferredoxin-type" evidence="7">
    <location>
        <begin position="52"/>
        <end position="82"/>
    </location>
</feature>
<dbReference type="CDD" id="cd16373">
    <property type="entry name" value="DMSOR_beta_like"/>
    <property type="match status" value="1"/>
</dbReference>
<evidence type="ECO:0000256" key="3">
    <source>
        <dbReference type="ARBA" id="ARBA00022723"/>
    </source>
</evidence>
<evidence type="ECO:0000256" key="5">
    <source>
        <dbReference type="ARBA" id="ARBA00023014"/>
    </source>
</evidence>
<dbReference type="PANTHER" id="PTHR24960:SF79">
    <property type="entry name" value="PHOTOSYSTEM I IRON-SULFUR CENTER"/>
    <property type="match status" value="1"/>
</dbReference>
<dbReference type="PROSITE" id="PS51379">
    <property type="entry name" value="4FE4S_FER_2"/>
    <property type="match status" value="3"/>
</dbReference>
<keyword evidence="2" id="KW-0004">4Fe-4S</keyword>
<evidence type="ECO:0000256" key="4">
    <source>
        <dbReference type="ARBA" id="ARBA00023004"/>
    </source>
</evidence>
<accession>A0ABN6MDR6</accession>
<dbReference type="InterPro" id="IPR017896">
    <property type="entry name" value="4Fe4S_Fe-S-bd"/>
</dbReference>
<dbReference type="Gene3D" id="3.30.70.20">
    <property type="match status" value="2"/>
</dbReference>
<gene>
    <name evidence="8" type="ORF">CE91St30_05280</name>
</gene>
<sequence length="214" mass="22399">MSERVEKEKRTGKATGMSRRTFAIGAVGACALVGLGGAKYLPSKTLLRPPGGQDEAHLVSGCLHCEKCREVCPKNAIAPGHIEHGVLNARTPRMNFKGGWCDFCEMEPGGPKCIAACPTHALEEVDSAQVIIGKAVLNRDWCLAAKGMGCHECVDACQYEALDLGADHVPIVDTEACNGCGACEFVCISLSAGSITAGATDRAIIVVPTEEAGE</sequence>
<feature type="domain" description="4Fe-4S ferredoxin-type" evidence="7">
    <location>
        <begin position="168"/>
        <end position="198"/>
    </location>
</feature>
<keyword evidence="4" id="KW-0408">Iron</keyword>
<name>A0ABN6MDR6_9ACTN</name>
<keyword evidence="6" id="KW-0812">Transmembrane</keyword>
<feature type="transmembrane region" description="Helical" evidence="6">
    <location>
        <begin position="21"/>
        <end position="41"/>
    </location>
</feature>
<keyword evidence="5" id="KW-0411">Iron-sulfur</keyword>
<organism evidence="8 9">
    <name type="scientific">Raoultibacter timonensis</name>
    <dbReference type="NCBI Taxonomy" id="1907662"/>
    <lineage>
        <taxon>Bacteria</taxon>
        <taxon>Bacillati</taxon>
        <taxon>Actinomycetota</taxon>
        <taxon>Coriobacteriia</taxon>
        <taxon>Eggerthellales</taxon>
        <taxon>Eggerthellaceae</taxon>
        <taxon>Raoultibacter</taxon>
    </lineage>
</organism>
<keyword evidence="9" id="KW-1185">Reference proteome</keyword>
<keyword evidence="6" id="KW-0472">Membrane</keyword>
<evidence type="ECO:0000256" key="6">
    <source>
        <dbReference type="SAM" id="Phobius"/>
    </source>
</evidence>
<keyword evidence="6" id="KW-1133">Transmembrane helix</keyword>